<dbReference type="EMBL" id="JBDLBR010000006">
    <property type="protein sequence ID" value="MEN7538576.1"/>
    <property type="molecule type" value="Genomic_DNA"/>
</dbReference>
<name>A0ABV0D2J6_9SPHN</name>
<evidence type="ECO:0000256" key="2">
    <source>
        <dbReference type="ARBA" id="ARBA00022801"/>
    </source>
</evidence>
<dbReference type="PANTHER" id="PTHR43794">
    <property type="entry name" value="AMINOHYDROLASE SSNA-RELATED"/>
    <property type="match status" value="1"/>
</dbReference>
<dbReference type="InterPro" id="IPR050287">
    <property type="entry name" value="MTA/SAH_deaminase"/>
</dbReference>
<dbReference type="InterPro" id="IPR032466">
    <property type="entry name" value="Metal_Hydrolase"/>
</dbReference>
<dbReference type="InterPro" id="IPR011059">
    <property type="entry name" value="Metal-dep_hydrolase_composite"/>
</dbReference>
<dbReference type="SUPFAM" id="SSF51556">
    <property type="entry name" value="Metallo-dependent hydrolases"/>
    <property type="match status" value="1"/>
</dbReference>
<keyword evidence="2" id="KW-0378">Hydrolase</keyword>
<dbReference type="Gene3D" id="2.30.40.10">
    <property type="entry name" value="Urease, subunit C, domain 1"/>
    <property type="match status" value="1"/>
</dbReference>
<gene>
    <name evidence="4" type="ORF">ABDJ38_15455</name>
</gene>
<feature type="domain" description="Amidohydrolase-related" evidence="3">
    <location>
        <begin position="65"/>
        <end position="425"/>
    </location>
</feature>
<evidence type="ECO:0000313" key="5">
    <source>
        <dbReference type="Proteomes" id="UP001484535"/>
    </source>
</evidence>
<organism evidence="4 5">
    <name type="scientific">Aurantiacibacter flavus</name>
    <dbReference type="NCBI Taxonomy" id="3145232"/>
    <lineage>
        <taxon>Bacteria</taxon>
        <taxon>Pseudomonadati</taxon>
        <taxon>Pseudomonadota</taxon>
        <taxon>Alphaproteobacteria</taxon>
        <taxon>Sphingomonadales</taxon>
        <taxon>Erythrobacteraceae</taxon>
        <taxon>Aurantiacibacter</taxon>
    </lineage>
</organism>
<accession>A0ABV0D2J6</accession>
<sequence>MSEQQMIEADLLVTGAEIITMNGAREVIRDGALATRGDSIVMVGKSAQAARTVRAKKTVDGTGFVISPGFVDGHIHITADPLTRGFVRRMPEDSWGNNLAKWVIPLFKCQTAEDERLAAQLSAATMIRYGTTTFLEAGTVIQMEAVMEALGETGIRGRVGQWVEGRDWGSTGNESAKIDEAIGLLRSEVEAWPDDGDCLLAAWPVLVGHSTNPDEVWLAARHIADERGLKLSAHMSPRQSDPDWFLQSYNRRPLEHLADIGAMGPNVLLTHLAAIDESELQVLAESGAGCIHCPDAAFLGGMGLARQGLHPEMLDRGVTVMLGTDGMASDILSSARRMAAGYRDARGDQDLLPSTSLLELATVNGAKAMGWQDRIGAIAPGFKADFVMHDTRRVEWGPVFDSVGQLALCAPPAGVHHVWINGRQVLDAGRNLLLDEEKLLADAVQAGKALVERTGLPVRTPWPVA</sequence>
<dbReference type="SUPFAM" id="SSF51338">
    <property type="entry name" value="Composite domain of metallo-dependent hydrolases"/>
    <property type="match status" value="1"/>
</dbReference>
<evidence type="ECO:0000259" key="3">
    <source>
        <dbReference type="Pfam" id="PF01979"/>
    </source>
</evidence>
<proteinExistence type="inferred from homology"/>
<evidence type="ECO:0000313" key="4">
    <source>
        <dbReference type="EMBL" id="MEN7538576.1"/>
    </source>
</evidence>
<dbReference type="PANTHER" id="PTHR43794:SF11">
    <property type="entry name" value="AMIDOHYDROLASE-RELATED DOMAIN-CONTAINING PROTEIN"/>
    <property type="match status" value="1"/>
</dbReference>
<dbReference type="RefSeq" id="WP_346786035.1">
    <property type="nucleotide sequence ID" value="NZ_JBDLBR010000006.1"/>
</dbReference>
<keyword evidence="5" id="KW-1185">Reference proteome</keyword>
<evidence type="ECO:0000256" key="1">
    <source>
        <dbReference type="ARBA" id="ARBA00006745"/>
    </source>
</evidence>
<dbReference type="Pfam" id="PF01979">
    <property type="entry name" value="Amidohydro_1"/>
    <property type="match status" value="1"/>
</dbReference>
<reference evidence="4 5" key="1">
    <citation type="submission" date="2024-05" db="EMBL/GenBank/DDBJ databases">
        <authorList>
            <person name="Park S."/>
        </authorList>
    </citation>
    <scope>NUCLEOTIDE SEQUENCE [LARGE SCALE GENOMIC DNA]</scope>
    <source>
        <strain evidence="4 5">DGU5</strain>
    </source>
</reference>
<comment type="caution">
    <text evidence="4">The sequence shown here is derived from an EMBL/GenBank/DDBJ whole genome shotgun (WGS) entry which is preliminary data.</text>
</comment>
<protein>
    <submittedName>
        <fullName evidence="4">Amidohydrolase family protein</fullName>
    </submittedName>
</protein>
<dbReference type="Gene3D" id="3.20.20.140">
    <property type="entry name" value="Metal-dependent hydrolases"/>
    <property type="match status" value="1"/>
</dbReference>
<dbReference type="InterPro" id="IPR006680">
    <property type="entry name" value="Amidohydro-rel"/>
</dbReference>
<dbReference type="Proteomes" id="UP001484535">
    <property type="component" value="Unassembled WGS sequence"/>
</dbReference>
<comment type="similarity">
    <text evidence="1">Belongs to the metallo-dependent hydrolases superfamily. ATZ/TRZ family.</text>
</comment>